<reference evidence="6 7" key="1">
    <citation type="submission" date="2017-06" db="EMBL/GenBank/DDBJ databases">
        <authorList>
            <person name="Kim H.J."/>
            <person name="Triplett B.A."/>
        </authorList>
    </citation>
    <scope>NUCLEOTIDE SEQUENCE [LARGE SCALE GENOMIC DNA]</scope>
    <source>
        <strain evidence="6 7">CGMCC 4.2132</strain>
    </source>
</reference>
<evidence type="ECO:0000256" key="2">
    <source>
        <dbReference type="ARBA" id="ARBA00023015"/>
    </source>
</evidence>
<evidence type="ECO:0000256" key="1">
    <source>
        <dbReference type="ARBA" id="ARBA00009437"/>
    </source>
</evidence>
<dbReference type="GO" id="GO:0005829">
    <property type="term" value="C:cytosol"/>
    <property type="evidence" value="ECO:0007669"/>
    <property type="project" value="TreeGrafter"/>
</dbReference>
<evidence type="ECO:0000313" key="6">
    <source>
        <dbReference type="EMBL" id="SNS24990.1"/>
    </source>
</evidence>
<keyword evidence="3" id="KW-0238">DNA-binding</keyword>
<dbReference type="InterPro" id="IPR000847">
    <property type="entry name" value="LysR_HTH_N"/>
</dbReference>
<name>A0A239CY08_9ACTN</name>
<dbReference type="Pfam" id="PF00126">
    <property type="entry name" value="HTH_1"/>
    <property type="match status" value="1"/>
</dbReference>
<dbReference type="Gene3D" id="1.10.10.10">
    <property type="entry name" value="Winged helix-like DNA-binding domain superfamily/Winged helix DNA-binding domain"/>
    <property type="match status" value="1"/>
</dbReference>
<keyword evidence="4" id="KW-0804">Transcription</keyword>
<dbReference type="Gene3D" id="3.40.190.10">
    <property type="entry name" value="Periplasmic binding protein-like II"/>
    <property type="match status" value="2"/>
</dbReference>
<keyword evidence="7" id="KW-1185">Reference proteome</keyword>
<dbReference type="FunFam" id="1.10.10.10:FF:000001">
    <property type="entry name" value="LysR family transcriptional regulator"/>
    <property type="match status" value="1"/>
</dbReference>
<feature type="domain" description="HTH lysR-type" evidence="5">
    <location>
        <begin position="1"/>
        <end position="58"/>
    </location>
</feature>
<dbReference type="SUPFAM" id="SSF53850">
    <property type="entry name" value="Periplasmic binding protein-like II"/>
    <property type="match status" value="1"/>
</dbReference>
<dbReference type="AlphaFoldDB" id="A0A239CY08"/>
<protein>
    <submittedName>
        <fullName evidence="6">Transcriptional regulator, LysR family</fullName>
    </submittedName>
</protein>
<sequence>MSLRQYEYALAIAEEGSVTAAAERLRVAQPSISQQIRALEQELGVTLFGRTPQGLVPTVTGRAFLKEAEIAVSASRRARAAARAESGDLTGELVVAAQMGLGSRQLPVALGALRRRYPALAVTLFEESDPADVERMVRQGRLDLALVNATPQRCGFEEHRLGVEPYVAILGGGHPLLAAATLTLADLADEPWIRFTRGSALEDLVSGALREAGVAVTTVARASQIVTAVRLAAEGVGITIVPAAAIPPGCEDHARTLEPPLSQPVIAAVRQHAGPAETALLDLLRQQHWHDA</sequence>
<dbReference type="PANTHER" id="PTHR30419">
    <property type="entry name" value="HTH-TYPE TRANSCRIPTIONAL REGULATOR YBHD"/>
    <property type="match status" value="1"/>
</dbReference>
<dbReference type="InterPro" id="IPR036388">
    <property type="entry name" value="WH-like_DNA-bd_sf"/>
</dbReference>
<dbReference type="EMBL" id="FZOD01000006">
    <property type="protein sequence ID" value="SNS24990.1"/>
    <property type="molecule type" value="Genomic_DNA"/>
</dbReference>
<gene>
    <name evidence="6" type="ORF">SAMN05216276_1006153</name>
</gene>
<dbReference type="PROSITE" id="PS50931">
    <property type="entry name" value="HTH_LYSR"/>
    <property type="match status" value="1"/>
</dbReference>
<dbReference type="PANTHER" id="PTHR30419:SF29">
    <property type="entry name" value="LYSR-FAMILY TRANSCRIPTIONAL REGULATOR"/>
    <property type="match status" value="1"/>
</dbReference>
<dbReference type="CDD" id="cd05466">
    <property type="entry name" value="PBP2_LTTR_substrate"/>
    <property type="match status" value="1"/>
</dbReference>
<keyword evidence="2" id="KW-0805">Transcription regulation</keyword>
<dbReference type="OrthoDB" id="9803735at2"/>
<evidence type="ECO:0000256" key="3">
    <source>
        <dbReference type="ARBA" id="ARBA00023125"/>
    </source>
</evidence>
<dbReference type="PRINTS" id="PR00039">
    <property type="entry name" value="HTHLYSR"/>
</dbReference>
<dbReference type="GO" id="GO:0003677">
    <property type="term" value="F:DNA binding"/>
    <property type="evidence" value="ECO:0007669"/>
    <property type="project" value="UniProtKB-KW"/>
</dbReference>
<dbReference type="InterPro" id="IPR036390">
    <property type="entry name" value="WH_DNA-bd_sf"/>
</dbReference>
<dbReference type="InterPro" id="IPR005119">
    <property type="entry name" value="LysR_subst-bd"/>
</dbReference>
<proteinExistence type="inferred from homology"/>
<evidence type="ECO:0000259" key="5">
    <source>
        <dbReference type="PROSITE" id="PS50931"/>
    </source>
</evidence>
<dbReference type="InterPro" id="IPR050950">
    <property type="entry name" value="HTH-type_LysR_regulators"/>
</dbReference>
<evidence type="ECO:0000256" key="4">
    <source>
        <dbReference type="ARBA" id="ARBA00023163"/>
    </source>
</evidence>
<dbReference type="Pfam" id="PF03466">
    <property type="entry name" value="LysR_substrate"/>
    <property type="match status" value="1"/>
</dbReference>
<dbReference type="GO" id="GO:0003700">
    <property type="term" value="F:DNA-binding transcription factor activity"/>
    <property type="evidence" value="ECO:0007669"/>
    <property type="project" value="InterPro"/>
</dbReference>
<dbReference type="Proteomes" id="UP000198282">
    <property type="component" value="Unassembled WGS sequence"/>
</dbReference>
<organism evidence="6 7">
    <name type="scientific">Streptosporangium subroseum</name>
    <dbReference type="NCBI Taxonomy" id="106412"/>
    <lineage>
        <taxon>Bacteria</taxon>
        <taxon>Bacillati</taxon>
        <taxon>Actinomycetota</taxon>
        <taxon>Actinomycetes</taxon>
        <taxon>Streptosporangiales</taxon>
        <taxon>Streptosporangiaceae</taxon>
        <taxon>Streptosporangium</taxon>
    </lineage>
</organism>
<dbReference type="SUPFAM" id="SSF46785">
    <property type="entry name" value="Winged helix' DNA-binding domain"/>
    <property type="match status" value="1"/>
</dbReference>
<evidence type="ECO:0000313" key="7">
    <source>
        <dbReference type="Proteomes" id="UP000198282"/>
    </source>
</evidence>
<dbReference type="RefSeq" id="WP_089206679.1">
    <property type="nucleotide sequence ID" value="NZ_FZOD01000006.1"/>
</dbReference>
<comment type="similarity">
    <text evidence="1">Belongs to the LysR transcriptional regulatory family.</text>
</comment>
<accession>A0A239CY08</accession>